<comment type="caution">
    <text evidence="1">The sequence shown here is derived from an EMBL/GenBank/DDBJ whole genome shotgun (WGS) entry which is preliminary data.</text>
</comment>
<dbReference type="EMBL" id="CACRYJ010000068">
    <property type="protein sequence ID" value="VZO40179.1"/>
    <property type="molecule type" value="Genomic_DNA"/>
</dbReference>
<organism evidence="1 2">
    <name type="scientific">Occultella aeris</name>
    <dbReference type="NCBI Taxonomy" id="2761496"/>
    <lineage>
        <taxon>Bacteria</taxon>
        <taxon>Bacillati</taxon>
        <taxon>Actinomycetota</taxon>
        <taxon>Actinomycetes</taxon>
        <taxon>Micrococcales</taxon>
        <taxon>Ruaniaceae</taxon>
        <taxon>Occultella</taxon>
    </lineage>
</organism>
<keyword evidence="2" id="KW-1185">Reference proteome</keyword>
<gene>
    <name evidence="1" type="ORF">HALOF300_04882</name>
</gene>
<name>A0A7M4DRT5_9MICO</name>
<proteinExistence type="predicted"/>
<sequence>MITLTPWQPNLQQSQPTSRKHLAMSCAGGSVVKVAAPTGPYGMVWFGE</sequence>
<dbReference type="Proteomes" id="UP000419743">
    <property type="component" value="Unassembled WGS sequence"/>
</dbReference>
<reference evidence="1 2" key="1">
    <citation type="submission" date="2019-11" db="EMBL/GenBank/DDBJ databases">
        <authorList>
            <person name="Criscuolo A."/>
        </authorList>
    </citation>
    <scope>NUCLEOTIDE SEQUENCE [LARGE SCALE GENOMIC DNA]</scope>
    <source>
        <strain evidence="1">CIP111667</strain>
    </source>
</reference>
<accession>A0A7M4DRT5</accession>
<evidence type="ECO:0000313" key="1">
    <source>
        <dbReference type="EMBL" id="VZO40179.1"/>
    </source>
</evidence>
<protein>
    <submittedName>
        <fullName evidence="1">Uncharacterized protein</fullName>
    </submittedName>
</protein>
<evidence type="ECO:0000313" key="2">
    <source>
        <dbReference type="Proteomes" id="UP000419743"/>
    </source>
</evidence>
<dbReference type="AlphaFoldDB" id="A0A7M4DRT5"/>